<feature type="signal peptide" evidence="2">
    <location>
        <begin position="1"/>
        <end position="17"/>
    </location>
</feature>
<keyword evidence="2" id="KW-0732">Signal</keyword>
<proteinExistence type="predicted"/>
<comment type="caution">
    <text evidence="3">The sequence shown here is derived from an EMBL/GenBank/DDBJ whole genome shotgun (WGS) entry which is preliminary data.</text>
</comment>
<sequence>MLHFVVLNLILLSLVESVPDNRDDSGEVRDIDAGLLSNLRNDANLDLSVDEEYEDLRAELLAYHTAFASLASQPDTRRSMMTTPCWTLGGICINYRLCTGYRFLTEVPGCKDKLNVCCFTWNRFHVKDMTHKGISNLAMPWSVQQDFGGEGIKEVSKPTKKKKSKKRVKPDAKKTLALIISK</sequence>
<accession>A0A922CIQ0</accession>
<keyword evidence="4" id="KW-1185">Reference proteome</keyword>
<dbReference type="AlphaFoldDB" id="A0A922CIQ0"/>
<feature type="compositionally biased region" description="Basic residues" evidence="1">
    <location>
        <begin position="158"/>
        <end position="168"/>
    </location>
</feature>
<evidence type="ECO:0000313" key="4">
    <source>
        <dbReference type="Proteomes" id="UP000791440"/>
    </source>
</evidence>
<organism evidence="3 4">
    <name type="scientific">Manduca sexta</name>
    <name type="common">Tobacco hawkmoth</name>
    <name type="synonym">Tobacco hornworm</name>
    <dbReference type="NCBI Taxonomy" id="7130"/>
    <lineage>
        <taxon>Eukaryota</taxon>
        <taxon>Metazoa</taxon>
        <taxon>Ecdysozoa</taxon>
        <taxon>Arthropoda</taxon>
        <taxon>Hexapoda</taxon>
        <taxon>Insecta</taxon>
        <taxon>Pterygota</taxon>
        <taxon>Neoptera</taxon>
        <taxon>Endopterygota</taxon>
        <taxon>Lepidoptera</taxon>
        <taxon>Glossata</taxon>
        <taxon>Ditrysia</taxon>
        <taxon>Bombycoidea</taxon>
        <taxon>Sphingidae</taxon>
        <taxon>Sphinginae</taxon>
        <taxon>Sphingini</taxon>
        <taxon>Manduca</taxon>
    </lineage>
</organism>
<reference evidence="3" key="2">
    <citation type="submission" date="2020-12" db="EMBL/GenBank/DDBJ databases">
        <authorList>
            <person name="Kanost M."/>
        </authorList>
    </citation>
    <scope>NUCLEOTIDE SEQUENCE</scope>
</reference>
<protein>
    <submittedName>
        <fullName evidence="3">Uncharacterized protein</fullName>
    </submittedName>
</protein>
<dbReference type="Proteomes" id="UP000791440">
    <property type="component" value="Unassembled WGS sequence"/>
</dbReference>
<reference evidence="3" key="1">
    <citation type="journal article" date="2016" name="Insect Biochem. Mol. Biol.">
        <title>Multifaceted biological insights from a draft genome sequence of the tobacco hornworm moth, Manduca sexta.</title>
        <authorList>
            <person name="Kanost M.R."/>
            <person name="Arrese E.L."/>
            <person name="Cao X."/>
            <person name="Chen Y.R."/>
            <person name="Chellapilla S."/>
            <person name="Goldsmith M.R."/>
            <person name="Grosse-Wilde E."/>
            <person name="Heckel D.G."/>
            <person name="Herndon N."/>
            <person name="Jiang H."/>
            <person name="Papanicolaou A."/>
            <person name="Qu J."/>
            <person name="Soulages J.L."/>
            <person name="Vogel H."/>
            <person name="Walters J."/>
            <person name="Waterhouse R.M."/>
            <person name="Ahn S.J."/>
            <person name="Almeida F.C."/>
            <person name="An C."/>
            <person name="Aqrawi P."/>
            <person name="Bretschneider A."/>
            <person name="Bryant W.B."/>
            <person name="Bucks S."/>
            <person name="Chao H."/>
            <person name="Chevignon G."/>
            <person name="Christen J.M."/>
            <person name="Clarke D.F."/>
            <person name="Dittmer N.T."/>
            <person name="Ferguson L.C.F."/>
            <person name="Garavelou S."/>
            <person name="Gordon K.H.J."/>
            <person name="Gunaratna R.T."/>
            <person name="Han Y."/>
            <person name="Hauser F."/>
            <person name="He Y."/>
            <person name="Heidel-Fischer H."/>
            <person name="Hirsh A."/>
            <person name="Hu Y."/>
            <person name="Jiang H."/>
            <person name="Kalra D."/>
            <person name="Klinner C."/>
            <person name="Konig C."/>
            <person name="Kovar C."/>
            <person name="Kroll A.R."/>
            <person name="Kuwar S.S."/>
            <person name="Lee S.L."/>
            <person name="Lehman R."/>
            <person name="Li K."/>
            <person name="Li Z."/>
            <person name="Liang H."/>
            <person name="Lovelace S."/>
            <person name="Lu Z."/>
            <person name="Mansfield J.H."/>
            <person name="McCulloch K.J."/>
            <person name="Mathew T."/>
            <person name="Morton B."/>
            <person name="Muzny D.M."/>
            <person name="Neunemann D."/>
            <person name="Ongeri F."/>
            <person name="Pauchet Y."/>
            <person name="Pu L.L."/>
            <person name="Pyrousis I."/>
            <person name="Rao X.J."/>
            <person name="Redding A."/>
            <person name="Roesel C."/>
            <person name="Sanchez-Gracia A."/>
            <person name="Schaack S."/>
            <person name="Shukla A."/>
            <person name="Tetreau G."/>
            <person name="Wang Y."/>
            <person name="Xiong G.H."/>
            <person name="Traut W."/>
            <person name="Walsh T.K."/>
            <person name="Worley K.C."/>
            <person name="Wu D."/>
            <person name="Wu W."/>
            <person name="Wu Y.Q."/>
            <person name="Zhang X."/>
            <person name="Zou Z."/>
            <person name="Zucker H."/>
            <person name="Briscoe A.D."/>
            <person name="Burmester T."/>
            <person name="Clem R.J."/>
            <person name="Feyereisen R."/>
            <person name="Grimmelikhuijzen C.J.P."/>
            <person name="Hamodrakas S.J."/>
            <person name="Hansson B.S."/>
            <person name="Huguet E."/>
            <person name="Jermiin L.S."/>
            <person name="Lan Q."/>
            <person name="Lehman H.K."/>
            <person name="Lorenzen M."/>
            <person name="Merzendorfer H."/>
            <person name="Michalopoulos I."/>
            <person name="Morton D.B."/>
            <person name="Muthukrishnan S."/>
            <person name="Oakeshott J.G."/>
            <person name="Palmer W."/>
            <person name="Park Y."/>
            <person name="Passarelli A.L."/>
            <person name="Rozas J."/>
            <person name="Schwartz L.M."/>
            <person name="Smith W."/>
            <person name="Southgate A."/>
            <person name="Vilcinskas A."/>
            <person name="Vogt R."/>
            <person name="Wang P."/>
            <person name="Werren J."/>
            <person name="Yu X.Q."/>
            <person name="Zhou J.J."/>
            <person name="Brown S.J."/>
            <person name="Scherer S.E."/>
            <person name="Richards S."/>
            <person name="Blissard G.W."/>
        </authorList>
    </citation>
    <scope>NUCLEOTIDE SEQUENCE</scope>
</reference>
<evidence type="ECO:0000313" key="3">
    <source>
        <dbReference type="EMBL" id="KAG6447592.1"/>
    </source>
</evidence>
<feature type="chain" id="PRO_5037870067" evidence="2">
    <location>
        <begin position="18"/>
        <end position="182"/>
    </location>
</feature>
<name>A0A922CIQ0_MANSE</name>
<evidence type="ECO:0000256" key="2">
    <source>
        <dbReference type="SAM" id="SignalP"/>
    </source>
</evidence>
<evidence type="ECO:0000256" key="1">
    <source>
        <dbReference type="SAM" id="MobiDB-lite"/>
    </source>
</evidence>
<feature type="region of interest" description="Disordered" evidence="1">
    <location>
        <begin position="150"/>
        <end position="170"/>
    </location>
</feature>
<dbReference type="OrthoDB" id="7134310at2759"/>
<gene>
    <name evidence="3" type="ORF">O3G_MSEX005072</name>
</gene>
<dbReference type="EMBL" id="JH668346">
    <property type="protein sequence ID" value="KAG6447592.1"/>
    <property type="molecule type" value="Genomic_DNA"/>
</dbReference>